<accession>A0AAI9XA13</accession>
<keyword evidence="3" id="KW-1185">Reference proteome</keyword>
<dbReference type="Pfam" id="PF13489">
    <property type="entry name" value="Methyltransf_23"/>
    <property type="match status" value="1"/>
</dbReference>
<protein>
    <submittedName>
        <fullName evidence="2">Uncharacterized protein</fullName>
    </submittedName>
</protein>
<dbReference type="SUPFAM" id="SSF53335">
    <property type="entry name" value="S-adenosyl-L-methionine-dependent methyltransferases"/>
    <property type="match status" value="1"/>
</dbReference>
<evidence type="ECO:0000313" key="3">
    <source>
        <dbReference type="Proteomes" id="UP001227192"/>
    </source>
</evidence>
<organism evidence="2 3">
    <name type="scientific">Penicillium thymicola</name>
    <dbReference type="NCBI Taxonomy" id="293382"/>
    <lineage>
        <taxon>Eukaryota</taxon>
        <taxon>Fungi</taxon>
        <taxon>Dikarya</taxon>
        <taxon>Ascomycota</taxon>
        <taxon>Pezizomycotina</taxon>
        <taxon>Eurotiomycetes</taxon>
        <taxon>Eurotiomycetidae</taxon>
        <taxon>Eurotiales</taxon>
        <taxon>Aspergillaceae</taxon>
        <taxon>Penicillium</taxon>
    </lineage>
</organism>
<evidence type="ECO:0000313" key="2">
    <source>
        <dbReference type="EMBL" id="KAJ9488969.1"/>
    </source>
</evidence>
<dbReference type="PANTHER" id="PTHR43861:SF1">
    <property type="entry name" value="TRANS-ACONITATE 2-METHYLTRANSFERASE"/>
    <property type="match status" value="1"/>
</dbReference>
<dbReference type="Proteomes" id="UP001227192">
    <property type="component" value="Unassembled WGS sequence"/>
</dbReference>
<evidence type="ECO:0000256" key="1">
    <source>
        <dbReference type="SAM" id="MobiDB-lite"/>
    </source>
</evidence>
<reference evidence="2" key="2">
    <citation type="journal article" date="2016" name="Fungal Biol.">
        <title>Ochratoxin A production by Penicillium thymicola.</title>
        <authorList>
            <person name="Nguyen H.D.T."/>
            <person name="McMullin D.R."/>
            <person name="Ponomareva E."/>
            <person name="Riley R."/>
            <person name="Pomraning K.R."/>
            <person name="Baker S.E."/>
            <person name="Seifert K.A."/>
        </authorList>
    </citation>
    <scope>NUCLEOTIDE SEQUENCE</scope>
    <source>
        <strain evidence="2">DAOM 180753</strain>
    </source>
</reference>
<feature type="region of interest" description="Disordered" evidence="1">
    <location>
        <begin position="212"/>
        <end position="252"/>
    </location>
</feature>
<dbReference type="InterPro" id="IPR029063">
    <property type="entry name" value="SAM-dependent_MTases_sf"/>
</dbReference>
<dbReference type="Gene3D" id="3.40.50.150">
    <property type="entry name" value="Vaccinia Virus protein VP39"/>
    <property type="match status" value="1"/>
</dbReference>
<dbReference type="CDD" id="cd02440">
    <property type="entry name" value="AdoMet_MTases"/>
    <property type="match status" value="1"/>
</dbReference>
<dbReference type="PANTHER" id="PTHR43861">
    <property type="entry name" value="TRANS-ACONITATE 2-METHYLTRANSFERASE-RELATED"/>
    <property type="match status" value="1"/>
</dbReference>
<dbReference type="AlphaFoldDB" id="A0AAI9XA13"/>
<sequence length="304" mass="33917">MLTWRYCTAALVVIFAFLLRYRTTLIEIFDLPSTMGETLADKNQAYWNNASQIVFKDKWVHDLQNQISEFLTGNLDWIGVQPPTVDNSRQTKLMDYACGNGIVSRSLHPQFSKCIGVDLSNGMLDKYRATAVELGLDESSMLAVQGDLLAPTVTQTEPPLNEEELSGFDLVAICMALHHVDDIVLATKRLAERLRPGGVLLIIDWATRNSSHKTEQQASVQTTASVSENHHHHHHHHHVNDTINPKHPAAHTISHDSFSQGQIFSLFEQAGCGESQFVLADRLSPVPGARSGEMQLFWARATKL</sequence>
<feature type="compositionally biased region" description="Polar residues" evidence="1">
    <location>
        <begin position="216"/>
        <end position="227"/>
    </location>
</feature>
<dbReference type="EMBL" id="LACB01000099">
    <property type="protein sequence ID" value="KAJ9488969.1"/>
    <property type="molecule type" value="Genomic_DNA"/>
</dbReference>
<comment type="caution">
    <text evidence="2">The sequence shown here is derived from an EMBL/GenBank/DDBJ whole genome shotgun (WGS) entry which is preliminary data.</text>
</comment>
<reference evidence="2" key="1">
    <citation type="submission" date="2015-06" db="EMBL/GenBank/DDBJ databases">
        <authorList>
            <person name="Nguyen H."/>
        </authorList>
    </citation>
    <scope>NUCLEOTIDE SEQUENCE</scope>
    <source>
        <strain evidence="2">DAOM 180753</strain>
    </source>
</reference>
<name>A0AAI9XA13_PENTH</name>
<proteinExistence type="predicted"/>
<gene>
    <name evidence="2" type="ORF">VN97_g4313</name>
</gene>